<dbReference type="EMBL" id="OBMI01000003">
    <property type="protein sequence ID" value="SOB87341.1"/>
    <property type="molecule type" value="Genomic_DNA"/>
</dbReference>
<dbReference type="InterPro" id="IPR013096">
    <property type="entry name" value="Cupin_2"/>
</dbReference>
<dbReference type="OrthoDB" id="9794183at2"/>
<dbReference type="Gene3D" id="2.60.120.10">
    <property type="entry name" value="Jelly Rolls"/>
    <property type="match status" value="1"/>
</dbReference>
<dbReference type="Proteomes" id="UP000219494">
    <property type="component" value="Unassembled WGS sequence"/>
</dbReference>
<gene>
    <name evidence="2" type="ORF">SAMN06297144_2471</name>
</gene>
<reference evidence="2 3" key="1">
    <citation type="submission" date="2017-07" db="EMBL/GenBank/DDBJ databases">
        <authorList>
            <person name="Sun Z.S."/>
            <person name="Albrecht U."/>
            <person name="Echele G."/>
            <person name="Lee C.C."/>
        </authorList>
    </citation>
    <scope>NUCLEOTIDE SEQUENCE [LARGE SCALE GENOMIC DNA]</scope>
    <source>
        <strain evidence="2 3">CGMCC 1.12672</strain>
    </source>
</reference>
<dbReference type="Pfam" id="PF07883">
    <property type="entry name" value="Cupin_2"/>
    <property type="match status" value="1"/>
</dbReference>
<dbReference type="InterPro" id="IPR014710">
    <property type="entry name" value="RmlC-like_jellyroll"/>
</dbReference>
<sequence length="112" mass="12460">MTAEVVDLQALIAIHGAVRYHNRPVAAVNDHVVRVSVMTEPYFWHRHPNSDETFLVIEGEVELALEDRTLLLREGQVATVPAGAAHCSRPLTARSVNLTIERADLVTERVAR</sequence>
<feature type="domain" description="Cupin type-2" evidence="1">
    <location>
        <begin position="44"/>
        <end position="87"/>
    </location>
</feature>
<evidence type="ECO:0000313" key="2">
    <source>
        <dbReference type="EMBL" id="SOB87341.1"/>
    </source>
</evidence>
<protein>
    <submittedName>
        <fullName evidence="2">Cupin domain-containing protein</fullName>
    </submittedName>
</protein>
<keyword evidence="3" id="KW-1185">Reference proteome</keyword>
<dbReference type="InterPro" id="IPR011051">
    <property type="entry name" value="RmlC_Cupin_sf"/>
</dbReference>
<name>A0A285QZQ8_9SPHN</name>
<proteinExistence type="predicted"/>
<dbReference type="SUPFAM" id="SSF51182">
    <property type="entry name" value="RmlC-like cupins"/>
    <property type="match status" value="1"/>
</dbReference>
<dbReference type="InterPro" id="IPR052044">
    <property type="entry name" value="PKS_Associated_Protein"/>
</dbReference>
<dbReference type="PANTHER" id="PTHR36114">
    <property type="entry name" value="16.7 KDA PROTEIN IN WHIE LOCUS"/>
    <property type="match status" value="1"/>
</dbReference>
<dbReference type="RefSeq" id="WP_097064364.1">
    <property type="nucleotide sequence ID" value="NZ_OBMI01000003.1"/>
</dbReference>
<evidence type="ECO:0000313" key="3">
    <source>
        <dbReference type="Proteomes" id="UP000219494"/>
    </source>
</evidence>
<organism evidence="2 3">
    <name type="scientific">Sphingomonas guangdongensis</name>
    <dbReference type="NCBI Taxonomy" id="1141890"/>
    <lineage>
        <taxon>Bacteria</taxon>
        <taxon>Pseudomonadati</taxon>
        <taxon>Pseudomonadota</taxon>
        <taxon>Alphaproteobacteria</taxon>
        <taxon>Sphingomonadales</taxon>
        <taxon>Sphingomonadaceae</taxon>
        <taxon>Sphingomonas</taxon>
    </lineage>
</organism>
<evidence type="ECO:0000259" key="1">
    <source>
        <dbReference type="Pfam" id="PF07883"/>
    </source>
</evidence>
<accession>A0A285QZQ8</accession>
<dbReference type="AlphaFoldDB" id="A0A285QZQ8"/>
<dbReference type="PANTHER" id="PTHR36114:SF1">
    <property type="entry name" value="16.7 KDA PROTEIN IN WHIE LOCUS"/>
    <property type="match status" value="1"/>
</dbReference>